<dbReference type="KEGG" id="zpl:ZBT109_0834"/>
<accession>A0A348HDA8</accession>
<evidence type="ECO:0000313" key="2">
    <source>
        <dbReference type="Proteomes" id="UP000267342"/>
    </source>
</evidence>
<organism evidence="1 2">
    <name type="scientific">Zymobacter palmae</name>
    <dbReference type="NCBI Taxonomy" id="33074"/>
    <lineage>
        <taxon>Bacteria</taxon>
        <taxon>Pseudomonadati</taxon>
        <taxon>Pseudomonadota</taxon>
        <taxon>Gammaproteobacteria</taxon>
        <taxon>Oceanospirillales</taxon>
        <taxon>Halomonadaceae</taxon>
        <taxon>Zymobacter group</taxon>
        <taxon>Zymobacter</taxon>
    </lineage>
</organism>
<protein>
    <submittedName>
        <fullName evidence="1">SH3 domain protein</fullName>
    </submittedName>
</protein>
<evidence type="ECO:0000313" key="1">
    <source>
        <dbReference type="EMBL" id="BBG29610.1"/>
    </source>
</evidence>
<dbReference type="EMBL" id="AP018933">
    <property type="protein sequence ID" value="BBG29610.1"/>
    <property type="molecule type" value="Genomic_DNA"/>
</dbReference>
<keyword evidence="2" id="KW-1185">Reference proteome</keyword>
<reference evidence="1 2" key="1">
    <citation type="submission" date="2018-09" db="EMBL/GenBank/DDBJ databases">
        <title>Zymobacter palmae IAM14233 (=T109) whole genome analysis.</title>
        <authorList>
            <person name="Yanase H."/>
        </authorList>
    </citation>
    <scope>NUCLEOTIDE SEQUENCE [LARGE SCALE GENOMIC DNA]</scope>
    <source>
        <strain evidence="1 2">IAM14233</strain>
    </source>
</reference>
<gene>
    <name evidence="1" type="ORF">ZBT109_0834</name>
</gene>
<dbReference type="RefSeq" id="WP_027706269.1">
    <property type="nucleotide sequence ID" value="NZ_AP018933.1"/>
</dbReference>
<sequence length="114" mass="12400">MSTTTLSAQVSRMLSVAVLGGVLALAGCNSDIHKTAPSQQEEAIATKACQLTTQLMQRGDTNHECIKVELDRKVTDTFYQAHAILEDGGEQPMGIRLVDKESQEITIVLRGSLW</sequence>
<dbReference type="STRING" id="1123510.GCA_000620025_01598"/>
<dbReference type="AlphaFoldDB" id="A0A348HDA8"/>
<dbReference type="Proteomes" id="UP000267342">
    <property type="component" value="Chromosome"/>
</dbReference>
<proteinExistence type="predicted"/>
<name>A0A348HDA8_9GAMM</name>